<evidence type="ECO:0000313" key="3">
    <source>
        <dbReference type="Proteomes" id="UP000233556"/>
    </source>
</evidence>
<dbReference type="PANTHER" id="PTHR42840">
    <property type="entry name" value="NAD(P)-BINDING ROSSMANN-FOLD SUPERFAMILY PROTEIN-RELATED"/>
    <property type="match status" value="1"/>
</dbReference>
<evidence type="ECO:0000313" key="2">
    <source>
        <dbReference type="EMBL" id="PKU29525.1"/>
    </source>
</evidence>
<dbReference type="EMBL" id="KZ516847">
    <property type="protein sequence ID" value="PKU29525.1"/>
    <property type="molecule type" value="Genomic_DNA"/>
</dbReference>
<dbReference type="Proteomes" id="UP000233556">
    <property type="component" value="Unassembled WGS sequence"/>
</dbReference>
<protein>
    <submittedName>
        <fullName evidence="2">Inositol 2-dehydrogenase-like</fullName>
    </submittedName>
</protein>
<reference evidence="3" key="2">
    <citation type="submission" date="2017-12" db="EMBL/GenBank/DDBJ databases">
        <title>Genome sequence of the Bar-tailed Godwit (Limosa lapponica baueri).</title>
        <authorList>
            <person name="Lima N.C.B."/>
            <person name="Parody-Merino A.M."/>
            <person name="Battley P.F."/>
            <person name="Fidler A.E."/>
            <person name="Prosdocimi F."/>
        </authorList>
    </citation>
    <scope>NUCLEOTIDE SEQUENCE [LARGE SCALE GENOMIC DNA]</scope>
</reference>
<dbReference type="PANTHER" id="PTHR42840:SF3">
    <property type="entry name" value="BINDING ROSSMANN FOLD OXIDOREDUCTASE, PUTATIVE (AFU_ORTHOLOGUE AFUA_2G10240)-RELATED"/>
    <property type="match status" value="1"/>
</dbReference>
<accession>A0A2I0T6V3</accession>
<gene>
    <name evidence="2" type="ORF">llap_20172</name>
</gene>
<dbReference type="GO" id="GO:0016491">
    <property type="term" value="F:oxidoreductase activity"/>
    <property type="evidence" value="ECO:0007669"/>
    <property type="project" value="UniProtKB-KW"/>
</dbReference>
<sequence>MKLTGVEDRWCVDSTNMACLKDADAVAISMKFPSGAIVTLDVSQHCTRSCDQRLEVPSCFSVQSVATPRSGTSLTLRVFAWHHVSCALCNTPVHGSQGTLRVDNRNPLGISEQGTSVPIYSQTQADRYREAHRELFRHFLRTLKGTEPPVVTKEQFLWTIQVAAAAEQSWRNGSAVDLRNEAIDSAVIKTEIL</sequence>
<keyword evidence="1" id="KW-0560">Oxidoreductase</keyword>
<dbReference type="GO" id="GO:0006740">
    <property type="term" value="P:NADPH regeneration"/>
    <property type="evidence" value="ECO:0007669"/>
    <property type="project" value="TreeGrafter"/>
</dbReference>
<evidence type="ECO:0000256" key="1">
    <source>
        <dbReference type="ARBA" id="ARBA00023002"/>
    </source>
</evidence>
<reference evidence="3" key="1">
    <citation type="submission" date="2017-11" db="EMBL/GenBank/DDBJ databases">
        <authorList>
            <person name="Lima N.C."/>
            <person name="Parody-Merino A.M."/>
            <person name="Battley P.F."/>
            <person name="Fidler A.E."/>
            <person name="Prosdocimi F."/>
        </authorList>
    </citation>
    <scope>NUCLEOTIDE SEQUENCE [LARGE SCALE GENOMIC DNA]</scope>
</reference>
<proteinExistence type="predicted"/>
<name>A0A2I0T6V3_LIMLA</name>
<dbReference type="GO" id="GO:0005737">
    <property type="term" value="C:cytoplasm"/>
    <property type="evidence" value="ECO:0007669"/>
    <property type="project" value="TreeGrafter"/>
</dbReference>
<dbReference type="Gene3D" id="3.30.360.10">
    <property type="entry name" value="Dihydrodipicolinate Reductase, domain 2"/>
    <property type="match status" value="1"/>
</dbReference>
<dbReference type="AlphaFoldDB" id="A0A2I0T6V3"/>
<organism evidence="2 3">
    <name type="scientific">Limosa lapponica baueri</name>
    <dbReference type="NCBI Taxonomy" id="1758121"/>
    <lineage>
        <taxon>Eukaryota</taxon>
        <taxon>Metazoa</taxon>
        <taxon>Chordata</taxon>
        <taxon>Craniata</taxon>
        <taxon>Vertebrata</taxon>
        <taxon>Euteleostomi</taxon>
        <taxon>Archelosauria</taxon>
        <taxon>Archosauria</taxon>
        <taxon>Dinosauria</taxon>
        <taxon>Saurischia</taxon>
        <taxon>Theropoda</taxon>
        <taxon>Coelurosauria</taxon>
        <taxon>Aves</taxon>
        <taxon>Neognathae</taxon>
        <taxon>Neoaves</taxon>
        <taxon>Charadriiformes</taxon>
        <taxon>Scolopacidae</taxon>
        <taxon>Limosa</taxon>
    </lineage>
</organism>
<keyword evidence="3" id="KW-1185">Reference proteome</keyword>
<dbReference type="OrthoDB" id="64915at2759"/>